<dbReference type="Gene3D" id="3.40.50.300">
    <property type="entry name" value="P-loop containing nucleotide triphosphate hydrolases"/>
    <property type="match status" value="2"/>
</dbReference>
<proteinExistence type="predicted"/>
<dbReference type="GO" id="GO:0003676">
    <property type="term" value="F:nucleic acid binding"/>
    <property type="evidence" value="ECO:0007669"/>
    <property type="project" value="InterPro"/>
</dbReference>
<evidence type="ECO:0000259" key="6">
    <source>
        <dbReference type="PROSITE" id="PS51194"/>
    </source>
</evidence>
<evidence type="ECO:0000256" key="3">
    <source>
        <dbReference type="ARBA" id="ARBA00022806"/>
    </source>
</evidence>
<dbReference type="GO" id="GO:0004386">
    <property type="term" value="F:helicase activity"/>
    <property type="evidence" value="ECO:0007669"/>
    <property type="project" value="UniProtKB-KW"/>
</dbReference>
<comment type="caution">
    <text evidence="7">The sequence shown here is derived from an EMBL/GenBank/DDBJ whole genome shotgun (WGS) entry which is preliminary data.</text>
</comment>
<dbReference type="Proteomes" id="UP000003900">
    <property type="component" value="Unassembled WGS sequence"/>
</dbReference>
<evidence type="ECO:0000256" key="4">
    <source>
        <dbReference type="ARBA" id="ARBA00022840"/>
    </source>
</evidence>
<dbReference type="PROSITE" id="PS51194">
    <property type="entry name" value="HELICASE_CTER"/>
    <property type="match status" value="1"/>
</dbReference>
<dbReference type="PROSITE" id="PS51192">
    <property type="entry name" value="HELICASE_ATP_BIND_1"/>
    <property type="match status" value="1"/>
</dbReference>
<evidence type="ECO:0000256" key="2">
    <source>
        <dbReference type="ARBA" id="ARBA00022801"/>
    </source>
</evidence>
<dbReference type="PATRIC" id="fig|1131935.3.peg.4807"/>
<dbReference type="InterPro" id="IPR011545">
    <property type="entry name" value="DEAD/DEAH_box_helicase_dom"/>
</dbReference>
<dbReference type="PANTHER" id="PTHR47961">
    <property type="entry name" value="DNA POLYMERASE THETA, PUTATIVE (AFU_ORTHOLOGUE AFUA_1G05260)-RELATED"/>
    <property type="match status" value="1"/>
</dbReference>
<keyword evidence="2" id="KW-0378">Hydrolase</keyword>
<dbReference type="STRING" id="1131935.PDENDC454_23104"/>
<protein>
    <submittedName>
        <fullName evidence="7">Helicase conserved C-terminal domain protein</fullName>
    </submittedName>
</protein>
<keyword evidence="8" id="KW-1185">Reference proteome</keyword>
<reference evidence="7 8" key="1">
    <citation type="journal article" date="2012" name="J. Bacteriol.">
        <title>Genome Sequence of the Pattern-Forming Social Bacterium Paenibacillus dendritiformis C454 Chiral Morphotype.</title>
        <authorList>
            <person name="Sirota-Madi A."/>
            <person name="Olender T."/>
            <person name="Helman Y."/>
            <person name="Brainis I."/>
            <person name="Finkelshtein A."/>
            <person name="Roth D."/>
            <person name="Hagai E."/>
            <person name="Leshkowitz D."/>
            <person name="Brodsky L."/>
            <person name="Galatenko V."/>
            <person name="Nikolaev V."/>
            <person name="Gutnick D.L."/>
            <person name="Lancet D."/>
            <person name="Ben-Jacob E."/>
        </authorList>
    </citation>
    <scope>NUCLEOTIDE SEQUENCE [LARGE SCALE GENOMIC DNA]</scope>
    <source>
        <strain evidence="7 8">C454</strain>
    </source>
</reference>
<dbReference type="SUPFAM" id="SSF52540">
    <property type="entry name" value="P-loop containing nucleoside triphosphate hydrolases"/>
    <property type="match status" value="2"/>
</dbReference>
<evidence type="ECO:0000259" key="5">
    <source>
        <dbReference type="PROSITE" id="PS51192"/>
    </source>
</evidence>
<feature type="domain" description="Helicase ATP-binding" evidence="5">
    <location>
        <begin position="118"/>
        <end position="242"/>
    </location>
</feature>
<dbReference type="GO" id="GO:0005524">
    <property type="term" value="F:ATP binding"/>
    <property type="evidence" value="ECO:0007669"/>
    <property type="project" value="UniProtKB-KW"/>
</dbReference>
<dbReference type="EMBL" id="AHKH01000095">
    <property type="protein sequence ID" value="EHQ59880.1"/>
    <property type="molecule type" value="Genomic_DNA"/>
</dbReference>
<dbReference type="InterPro" id="IPR050474">
    <property type="entry name" value="Hel308_SKI2-like"/>
</dbReference>
<gene>
    <name evidence="7" type="ORF">PDENDC454_23104</name>
</gene>
<organism evidence="7 8">
    <name type="scientific">Paenibacillus dendritiformis C454</name>
    <dbReference type="NCBI Taxonomy" id="1131935"/>
    <lineage>
        <taxon>Bacteria</taxon>
        <taxon>Bacillati</taxon>
        <taxon>Bacillota</taxon>
        <taxon>Bacilli</taxon>
        <taxon>Bacillales</taxon>
        <taxon>Paenibacillaceae</taxon>
        <taxon>Paenibacillus</taxon>
    </lineage>
</organism>
<dbReference type="GO" id="GO:0016787">
    <property type="term" value="F:hydrolase activity"/>
    <property type="evidence" value="ECO:0007669"/>
    <property type="project" value="UniProtKB-KW"/>
</dbReference>
<accession>H3SM30</accession>
<keyword evidence="1" id="KW-0547">Nucleotide-binding</keyword>
<dbReference type="AlphaFoldDB" id="H3SM30"/>
<keyword evidence="3 7" id="KW-0347">Helicase</keyword>
<evidence type="ECO:0000256" key="1">
    <source>
        <dbReference type="ARBA" id="ARBA00022741"/>
    </source>
</evidence>
<dbReference type="Pfam" id="PF00270">
    <property type="entry name" value="DEAD"/>
    <property type="match status" value="1"/>
</dbReference>
<dbReference type="InterPro" id="IPR027417">
    <property type="entry name" value="P-loop_NTPase"/>
</dbReference>
<dbReference type="SMART" id="SM00490">
    <property type="entry name" value="HELICc"/>
    <property type="match status" value="1"/>
</dbReference>
<evidence type="ECO:0000313" key="8">
    <source>
        <dbReference type="Proteomes" id="UP000003900"/>
    </source>
</evidence>
<dbReference type="SMART" id="SM00487">
    <property type="entry name" value="DEXDc"/>
    <property type="match status" value="1"/>
</dbReference>
<evidence type="ECO:0000313" key="7">
    <source>
        <dbReference type="EMBL" id="EHQ59880.1"/>
    </source>
</evidence>
<sequence>MNSSQVDDVVENFRMANHISDNAMFEYTQLCSKLLRHSETEYLGRKIIINVLDNWKKISPQFHEIWTDLIESAGFYPYLEKNKEQFPLSSTASLIRKKLHVSSNLQGKILHEEQYLLKKLLQNEKNLIVSAPTSFGKSLLIEEVVASLKYNNIVVIQPTLALLDETRKKLNKYKDNYKIIVRTTQEPSRNKRNLFLLTAERVMEYKGLPKIDFFIIDEFYKLSAKRDDERSDVLNNAANLLLNKHGSKFYLLGPNINKISDGFAKEYNAEFYSTNYSLVDNISIDVYLEHQGLFGSRGAKREYKEKVLFELLDDLKFEQSLIYCSSPHRARQLAKKYLDYLVTKTQHKLQEQFELIAWVKENISDKWSLISCLEYGIAFHDGALQKHISSTLVDYFNNNKISYLFCTSTIIEGVNTSAKNVIYFDESIGKNKEIDFFDYSNIKGRSGRMMIHYVGKIYNFNKPPKKQDIVIDIPFYEQNPISDEVLIQLDDSDVKDKNSEQYKRLKSIPFEERELFKKTGEIVVGQQKIVEILKRDIREQYSNIGWSRYPNYEQLQYVLTLGWNNLIRENENVKPMTLKKLVKVTNDYSRLQNIMILVENNMKFYKTQKSYEKYDEDELFDFAIREAFQTLRHWFQYKVPKWLNVVNELQKYVCTQYNMRAGDYSFYASQIENDFIRENLAILVEYGVPNSAVKKLESMIPSNIGEDEVLNTIRRNKYYELSSLIDYEKGKIMELF</sequence>
<dbReference type="InterPro" id="IPR001650">
    <property type="entry name" value="Helicase_C-like"/>
</dbReference>
<dbReference type="PANTHER" id="PTHR47961:SF6">
    <property type="entry name" value="DNA-DIRECTED DNA POLYMERASE"/>
    <property type="match status" value="1"/>
</dbReference>
<name>H3SM30_9BACL</name>
<keyword evidence="4" id="KW-0067">ATP-binding</keyword>
<feature type="domain" description="Helicase C-terminal" evidence="6">
    <location>
        <begin position="307"/>
        <end position="493"/>
    </location>
</feature>
<dbReference type="InterPro" id="IPR014001">
    <property type="entry name" value="Helicase_ATP-bd"/>
</dbReference>